<proteinExistence type="predicted"/>
<feature type="domain" description="PilZ" evidence="1">
    <location>
        <begin position="103"/>
        <end position="211"/>
    </location>
</feature>
<protein>
    <submittedName>
        <fullName evidence="2">PilZ domain-containing protein</fullName>
    </submittedName>
</protein>
<organism evidence="2 3">
    <name type="scientific">Desulfofustis glycolicus DSM 9705</name>
    <dbReference type="NCBI Taxonomy" id="1121409"/>
    <lineage>
        <taxon>Bacteria</taxon>
        <taxon>Pseudomonadati</taxon>
        <taxon>Thermodesulfobacteriota</taxon>
        <taxon>Desulfobulbia</taxon>
        <taxon>Desulfobulbales</taxon>
        <taxon>Desulfocapsaceae</taxon>
        <taxon>Desulfofustis</taxon>
    </lineage>
</organism>
<evidence type="ECO:0000313" key="2">
    <source>
        <dbReference type="EMBL" id="SHI12596.1"/>
    </source>
</evidence>
<sequence>MIASPDILTDVPDAKPVRVFLPIAGSKERYRACGVYQKTEPPRFNLLFKAGVLPADALDVSIPCLIIIDMGGPNISVEAMITAASDQKLEMIVQKTISHDQMREFFRVDAATQVISKSFQPELFGKKETPWSKQGTTIDISGSGILAAFPGKVPMDEPIRLEITLPTEPPELVKVLAHPVRAVQIDDDRWEVAFHFDDISIEDRDKIIGCCLVIQRRLLRLKVQVRDIAK</sequence>
<evidence type="ECO:0000313" key="3">
    <source>
        <dbReference type="Proteomes" id="UP000184139"/>
    </source>
</evidence>
<dbReference type="AlphaFoldDB" id="A0A1M5YKP5"/>
<accession>A0A1M5YKP5</accession>
<reference evidence="2 3" key="1">
    <citation type="submission" date="2016-11" db="EMBL/GenBank/DDBJ databases">
        <authorList>
            <person name="Jaros S."/>
            <person name="Januszkiewicz K."/>
            <person name="Wedrychowicz H."/>
        </authorList>
    </citation>
    <scope>NUCLEOTIDE SEQUENCE [LARGE SCALE GENOMIC DNA]</scope>
    <source>
        <strain evidence="2 3">DSM 9705</strain>
    </source>
</reference>
<dbReference type="STRING" id="1121409.SAMN02745124_04160"/>
<gene>
    <name evidence="2" type="ORF">SAMN02745124_04160</name>
</gene>
<dbReference type="OrthoDB" id="5431167at2"/>
<dbReference type="Pfam" id="PF07238">
    <property type="entry name" value="PilZ"/>
    <property type="match status" value="1"/>
</dbReference>
<dbReference type="Proteomes" id="UP000184139">
    <property type="component" value="Unassembled WGS sequence"/>
</dbReference>
<name>A0A1M5YKP5_9BACT</name>
<dbReference type="InterPro" id="IPR009875">
    <property type="entry name" value="PilZ_domain"/>
</dbReference>
<evidence type="ECO:0000259" key="1">
    <source>
        <dbReference type="Pfam" id="PF07238"/>
    </source>
</evidence>
<dbReference type="EMBL" id="FQXS01000041">
    <property type="protein sequence ID" value="SHI12596.1"/>
    <property type="molecule type" value="Genomic_DNA"/>
</dbReference>
<dbReference type="Gene3D" id="2.40.10.220">
    <property type="entry name" value="predicted glycosyltransferase like domains"/>
    <property type="match status" value="1"/>
</dbReference>
<dbReference type="RefSeq" id="WP_073379127.1">
    <property type="nucleotide sequence ID" value="NZ_FQXS01000041.1"/>
</dbReference>
<dbReference type="GO" id="GO:0035438">
    <property type="term" value="F:cyclic-di-GMP binding"/>
    <property type="evidence" value="ECO:0007669"/>
    <property type="project" value="InterPro"/>
</dbReference>
<keyword evidence="3" id="KW-1185">Reference proteome</keyword>